<dbReference type="FunFam" id="3.60.130.10:FF:000001">
    <property type="entry name" value="Trimethyllysine dioxygenase, mitochondrial"/>
    <property type="match status" value="1"/>
</dbReference>
<comment type="cofactor">
    <cofactor evidence="1">
        <name>Fe(2+)</name>
        <dbReference type="ChEBI" id="CHEBI:29033"/>
    </cofactor>
</comment>
<keyword evidence="6" id="KW-0479">Metal-binding</keyword>
<comment type="cofactor">
    <cofactor evidence="2">
        <name>L-ascorbate</name>
        <dbReference type="ChEBI" id="CHEBI:38290"/>
    </cofactor>
</comment>
<dbReference type="Proteomes" id="UP000054350">
    <property type="component" value="Unassembled WGS sequence"/>
</dbReference>
<evidence type="ECO:0000256" key="10">
    <source>
        <dbReference type="ARBA" id="ARBA00023004"/>
    </source>
</evidence>
<comment type="catalytic activity">
    <reaction evidence="15">
        <text>N(6),N(6),N(6)-trimethyl-L-lysine + 2-oxoglutarate + O2 = (3S)-3-hydroxy-N(6),N(6),N(6)-trimethyl-L-lysine + succinate + CO2</text>
        <dbReference type="Rhea" id="RHEA:14181"/>
        <dbReference type="ChEBI" id="CHEBI:15379"/>
        <dbReference type="ChEBI" id="CHEBI:16526"/>
        <dbReference type="ChEBI" id="CHEBI:16810"/>
        <dbReference type="ChEBI" id="CHEBI:30031"/>
        <dbReference type="ChEBI" id="CHEBI:58100"/>
        <dbReference type="ChEBI" id="CHEBI:141499"/>
        <dbReference type="EC" id="1.14.11.8"/>
    </reaction>
</comment>
<feature type="domain" description="TauD/TfdA-like" evidence="16">
    <location>
        <begin position="145"/>
        <end position="393"/>
    </location>
</feature>
<dbReference type="GO" id="GO:0005506">
    <property type="term" value="F:iron ion binding"/>
    <property type="evidence" value="ECO:0007669"/>
    <property type="project" value="InterPro"/>
</dbReference>
<evidence type="ECO:0000256" key="1">
    <source>
        <dbReference type="ARBA" id="ARBA00001954"/>
    </source>
</evidence>
<evidence type="ECO:0000259" key="16">
    <source>
        <dbReference type="Pfam" id="PF02668"/>
    </source>
</evidence>
<evidence type="ECO:0000256" key="12">
    <source>
        <dbReference type="ARBA" id="ARBA00031778"/>
    </source>
</evidence>
<dbReference type="eggNOG" id="KOG3889">
    <property type="taxonomic scope" value="Eukaryota"/>
</dbReference>
<comment type="similarity">
    <text evidence="4">Belongs to the gamma-BBH/TMLD family.</text>
</comment>
<dbReference type="AlphaFoldDB" id="A0A0L0SXJ7"/>
<dbReference type="GO" id="GO:0005739">
    <property type="term" value="C:mitochondrion"/>
    <property type="evidence" value="ECO:0007669"/>
    <property type="project" value="TreeGrafter"/>
</dbReference>
<dbReference type="Gene3D" id="3.30.2020.30">
    <property type="match status" value="1"/>
</dbReference>
<evidence type="ECO:0000313" key="19">
    <source>
        <dbReference type="Proteomes" id="UP000054350"/>
    </source>
</evidence>
<dbReference type="EMBL" id="GG745352">
    <property type="protein sequence ID" value="KNE67120.1"/>
    <property type="molecule type" value="Genomic_DNA"/>
</dbReference>
<dbReference type="GO" id="GO:0050353">
    <property type="term" value="F:trimethyllysine dioxygenase activity"/>
    <property type="evidence" value="ECO:0007669"/>
    <property type="project" value="UniProtKB-EC"/>
</dbReference>
<organism evidence="18 19">
    <name type="scientific">Allomyces macrogynus (strain ATCC 38327)</name>
    <name type="common">Allomyces javanicus var. macrogynus</name>
    <dbReference type="NCBI Taxonomy" id="578462"/>
    <lineage>
        <taxon>Eukaryota</taxon>
        <taxon>Fungi</taxon>
        <taxon>Fungi incertae sedis</taxon>
        <taxon>Blastocladiomycota</taxon>
        <taxon>Blastocladiomycetes</taxon>
        <taxon>Blastocladiales</taxon>
        <taxon>Blastocladiaceae</taxon>
        <taxon>Allomyces</taxon>
    </lineage>
</organism>
<reference evidence="18 19" key="1">
    <citation type="submission" date="2009-11" db="EMBL/GenBank/DDBJ databases">
        <title>Annotation of Allomyces macrogynus ATCC 38327.</title>
        <authorList>
            <consortium name="The Broad Institute Genome Sequencing Platform"/>
            <person name="Russ C."/>
            <person name="Cuomo C."/>
            <person name="Burger G."/>
            <person name="Gray M.W."/>
            <person name="Holland P.W.H."/>
            <person name="King N."/>
            <person name="Lang F.B.F."/>
            <person name="Roger A.J."/>
            <person name="Ruiz-Trillo I."/>
            <person name="Young S.K."/>
            <person name="Zeng Q."/>
            <person name="Gargeya S."/>
            <person name="Fitzgerald M."/>
            <person name="Haas B."/>
            <person name="Abouelleil A."/>
            <person name="Alvarado L."/>
            <person name="Arachchi H.M."/>
            <person name="Berlin A."/>
            <person name="Chapman S.B."/>
            <person name="Gearin G."/>
            <person name="Goldberg J."/>
            <person name="Griggs A."/>
            <person name="Gujja S."/>
            <person name="Hansen M."/>
            <person name="Heiman D."/>
            <person name="Howarth C."/>
            <person name="Larimer J."/>
            <person name="Lui A."/>
            <person name="MacDonald P.J.P."/>
            <person name="McCowen C."/>
            <person name="Montmayeur A."/>
            <person name="Murphy C."/>
            <person name="Neiman D."/>
            <person name="Pearson M."/>
            <person name="Priest M."/>
            <person name="Roberts A."/>
            <person name="Saif S."/>
            <person name="Shea T."/>
            <person name="Sisk P."/>
            <person name="Stolte C."/>
            <person name="Sykes S."/>
            <person name="Wortman J."/>
            <person name="Nusbaum C."/>
            <person name="Birren B."/>
        </authorList>
    </citation>
    <scope>NUCLEOTIDE SEQUENCE [LARGE SCALE GENOMIC DNA]</scope>
    <source>
        <strain evidence="18 19">ATCC 38327</strain>
    </source>
</reference>
<keyword evidence="8 18" id="KW-0223">Dioxygenase</keyword>
<evidence type="ECO:0000256" key="7">
    <source>
        <dbReference type="ARBA" id="ARBA00022873"/>
    </source>
</evidence>
<evidence type="ECO:0000256" key="13">
    <source>
        <dbReference type="ARBA" id="ARBA00032283"/>
    </source>
</evidence>
<evidence type="ECO:0000256" key="2">
    <source>
        <dbReference type="ARBA" id="ARBA00001961"/>
    </source>
</evidence>
<evidence type="ECO:0000256" key="6">
    <source>
        <dbReference type="ARBA" id="ARBA00022723"/>
    </source>
</evidence>
<keyword evidence="7" id="KW-0124">Carnitine biosynthesis</keyword>
<dbReference type="InterPro" id="IPR010376">
    <property type="entry name" value="GBBH-like_N"/>
</dbReference>
<gene>
    <name evidence="18" type="ORF">AMAG_12194</name>
</gene>
<dbReference type="Pfam" id="PF02668">
    <property type="entry name" value="TauD"/>
    <property type="match status" value="1"/>
</dbReference>
<keyword evidence="9" id="KW-0560">Oxidoreductase</keyword>
<dbReference type="PANTHER" id="PTHR10696:SF51">
    <property type="entry name" value="TRIMETHYLLYSINE DIOXYGENASE, MITOCHONDRIAL"/>
    <property type="match status" value="1"/>
</dbReference>
<dbReference type="STRING" id="578462.A0A0L0SXJ7"/>
<name>A0A0L0SXJ7_ALLM3</name>
<dbReference type="UniPathway" id="UPA00118"/>
<dbReference type="OMA" id="EKVCIQP"/>
<dbReference type="PANTHER" id="PTHR10696">
    <property type="entry name" value="GAMMA-BUTYROBETAINE HYDROXYLASE-RELATED"/>
    <property type="match status" value="1"/>
</dbReference>
<dbReference type="SUPFAM" id="SSF51197">
    <property type="entry name" value="Clavaminate synthase-like"/>
    <property type="match status" value="1"/>
</dbReference>
<evidence type="ECO:0000256" key="4">
    <source>
        <dbReference type="ARBA" id="ARBA00008654"/>
    </source>
</evidence>
<comment type="pathway">
    <text evidence="3">Amine and polyamine biosynthesis; carnitine biosynthesis.</text>
</comment>
<feature type="domain" description="Gamma-butyrobetaine hydroxylase-like N-terminal" evidence="17">
    <location>
        <begin position="53"/>
        <end position="119"/>
    </location>
</feature>
<evidence type="ECO:0000256" key="8">
    <source>
        <dbReference type="ARBA" id="ARBA00022964"/>
    </source>
</evidence>
<keyword evidence="19" id="KW-1185">Reference proteome</keyword>
<evidence type="ECO:0000256" key="5">
    <source>
        <dbReference type="ARBA" id="ARBA00012267"/>
    </source>
</evidence>
<dbReference type="OrthoDB" id="408743at2759"/>
<dbReference type="InterPro" id="IPR042098">
    <property type="entry name" value="TauD-like_sf"/>
</dbReference>
<dbReference type="Pfam" id="PF06155">
    <property type="entry name" value="GBBH-like_N"/>
    <property type="match status" value="1"/>
</dbReference>
<evidence type="ECO:0000256" key="9">
    <source>
        <dbReference type="ARBA" id="ARBA00023002"/>
    </source>
</evidence>
<dbReference type="FunFam" id="3.30.2020.30:FF:000002">
    <property type="entry name" value="Putative gamma-butyrobetaine dioxygenase"/>
    <property type="match status" value="1"/>
</dbReference>
<evidence type="ECO:0000256" key="15">
    <source>
        <dbReference type="ARBA" id="ARBA00049334"/>
    </source>
</evidence>
<dbReference type="NCBIfam" id="TIGR02410">
    <property type="entry name" value="carnitine_TMLD"/>
    <property type="match status" value="1"/>
</dbReference>
<protein>
    <recommendedName>
        <fullName evidence="5">trimethyllysine dioxygenase</fullName>
        <ecNumber evidence="5">1.14.11.8</ecNumber>
    </recommendedName>
    <alternativeName>
        <fullName evidence="12">Epsilon-trimethyllysine 2-oxoglutarate dioxygenase</fullName>
    </alternativeName>
    <alternativeName>
        <fullName evidence="11">TML hydroxylase</fullName>
    </alternativeName>
    <alternativeName>
        <fullName evidence="13">TML-alpha-ketoglutarate dioxygenase</fullName>
    </alternativeName>
</protein>
<dbReference type="EC" id="1.14.11.8" evidence="5"/>
<evidence type="ECO:0000259" key="17">
    <source>
        <dbReference type="Pfam" id="PF06155"/>
    </source>
</evidence>
<accession>A0A0L0SXJ7</accession>
<reference evidence="19" key="2">
    <citation type="submission" date="2009-11" db="EMBL/GenBank/DDBJ databases">
        <title>The Genome Sequence of Allomyces macrogynus strain ATCC 38327.</title>
        <authorList>
            <consortium name="The Broad Institute Genome Sequencing Platform"/>
            <person name="Russ C."/>
            <person name="Cuomo C."/>
            <person name="Shea T."/>
            <person name="Young S.K."/>
            <person name="Zeng Q."/>
            <person name="Koehrsen M."/>
            <person name="Haas B."/>
            <person name="Borodovsky M."/>
            <person name="Guigo R."/>
            <person name="Alvarado L."/>
            <person name="Berlin A."/>
            <person name="Borenstein D."/>
            <person name="Chen Z."/>
            <person name="Engels R."/>
            <person name="Freedman E."/>
            <person name="Gellesch M."/>
            <person name="Goldberg J."/>
            <person name="Griggs A."/>
            <person name="Gujja S."/>
            <person name="Heiman D."/>
            <person name="Hepburn T."/>
            <person name="Howarth C."/>
            <person name="Jen D."/>
            <person name="Larson L."/>
            <person name="Lewis B."/>
            <person name="Mehta T."/>
            <person name="Park D."/>
            <person name="Pearson M."/>
            <person name="Roberts A."/>
            <person name="Saif S."/>
            <person name="Shenoy N."/>
            <person name="Sisk P."/>
            <person name="Stolte C."/>
            <person name="Sykes S."/>
            <person name="Walk T."/>
            <person name="White J."/>
            <person name="Yandava C."/>
            <person name="Burger G."/>
            <person name="Gray M.W."/>
            <person name="Holland P.W.H."/>
            <person name="King N."/>
            <person name="Lang F.B.F."/>
            <person name="Roger A.J."/>
            <person name="Ruiz-Trillo I."/>
            <person name="Lander E."/>
            <person name="Nusbaum C."/>
        </authorList>
    </citation>
    <scope>NUCLEOTIDE SEQUENCE [LARGE SCALE GENOMIC DNA]</scope>
    <source>
        <strain evidence="19">ATCC 38327</strain>
    </source>
</reference>
<evidence type="ECO:0000256" key="11">
    <source>
        <dbReference type="ARBA" id="ARBA00030363"/>
    </source>
</evidence>
<dbReference type="Gene3D" id="3.60.130.10">
    <property type="entry name" value="Clavaminate synthase-like"/>
    <property type="match status" value="1"/>
</dbReference>
<evidence type="ECO:0000256" key="3">
    <source>
        <dbReference type="ARBA" id="ARBA00005022"/>
    </source>
</evidence>
<sequence length="414" mass="46766">MHSIARTLVASVVRRAVTLSARDAAAQPTARFLATAATDATKFTTVQVPIGKESVTLHSIWLRDHCRCPACWHPVTKQRLVETQTIPKDLAATDVKQTDAQVQITWKDGHVSTFDKAWLKDHAYGQTAQLRDLEETYEPALWGSEIAQNPPSVQYDEVMGPSSAGLRKWLENIAIHGFSFVKGVPASVEKSKELVKRITFIRESHYGGYWDFTPNLEHGDTAYTSLALPAHTDTTYFTDPVGLQMFHLLEHRGTGGESLLVDGFKVAAELRRLHPDAYEMLSTTKVAAHCAGDADTYIYPHPRYHALLNHDERGKLVQIRYNNNDRSVLNHLSFDQVAAYYDALQKWQAIAHERKDLEYWFPLGPGTVVIFDNWRVMHARAAFTGYRRLTGCYVNGDDWRSRLRTVAGVNRKMC</sequence>
<dbReference type="GO" id="GO:0045329">
    <property type="term" value="P:carnitine biosynthetic process"/>
    <property type="evidence" value="ECO:0007669"/>
    <property type="project" value="UniProtKB-UniPathway"/>
</dbReference>
<dbReference type="InterPro" id="IPR050411">
    <property type="entry name" value="AlphaKG_dependent_hydroxylases"/>
</dbReference>
<evidence type="ECO:0000256" key="14">
    <source>
        <dbReference type="ARBA" id="ARBA00046008"/>
    </source>
</evidence>
<dbReference type="InterPro" id="IPR038492">
    <property type="entry name" value="GBBH-like_N_sf"/>
</dbReference>
<dbReference type="CDD" id="cd00250">
    <property type="entry name" value="CAS_like"/>
    <property type="match status" value="1"/>
</dbReference>
<dbReference type="VEuPathDB" id="FungiDB:AMAG_12194"/>
<dbReference type="InterPro" id="IPR012776">
    <property type="entry name" value="Trimethyllysine_dOase"/>
</dbReference>
<keyword evidence="10" id="KW-0408">Iron</keyword>
<comment type="function">
    <text evidence="14">Converts trimethyllysine (TML) into hydroxytrimethyllysine (HTML).</text>
</comment>
<proteinExistence type="inferred from homology"/>
<dbReference type="InterPro" id="IPR003819">
    <property type="entry name" value="TauD/TfdA-like"/>
</dbReference>
<evidence type="ECO:0000313" key="18">
    <source>
        <dbReference type="EMBL" id="KNE67120.1"/>
    </source>
</evidence>